<feature type="chain" id="PRO_5011738372" evidence="4">
    <location>
        <begin position="23"/>
        <end position="752"/>
    </location>
</feature>
<dbReference type="Pfam" id="PF18565">
    <property type="entry name" value="Glyco_hydro2_C5"/>
    <property type="match status" value="1"/>
</dbReference>
<feature type="domain" description="Glycoside hydrolase family 2 immunoglobulin-like beta-sandwich" evidence="5">
    <location>
        <begin position="205"/>
        <end position="248"/>
    </location>
</feature>
<name>A0A1I0MMI8_9BACT</name>
<dbReference type="InterPro" id="IPR040605">
    <property type="entry name" value="Glyco_hydro2_dom5"/>
</dbReference>
<evidence type="ECO:0000256" key="1">
    <source>
        <dbReference type="ARBA" id="ARBA00007401"/>
    </source>
</evidence>
<evidence type="ECO:0000259" key="7">
    <source>
        <dbReference type="Pfam" id="PF02837"/>
    </source>
</evidence>
<comment type="similarity">
    <text evidence="1">Belongs to the glycosyl hydrolase 2 family.</text>
</comment>
<dbReference type="InterPro" id="IPR051913">
    <property type="entry name" value="GH2_Domain-Containing"/>
</dbReference>
<dbReference type="GO" id="GO:0005975">
    <property type="term" value="P:carbohydrate metabolic process"/>
    <property type="evidence" value="ECO:0007669"/>
    <property type="project" value="InterPro"/>
</dbReference>
<feature type="domain" description="Glycosyl hydrolases family 2 sugar binding" evidence="7">
    <location>
        <begin position="43"/>
        <end position="173"/>
    </location>
</feature>
<dbReference type="InterPro" id="IPR006103">
    <property type="entry name" value="Glyco_hydro_2_cat"/>
</dbReference>
<dbReference type="PANTHER" id="PTHR42732">
    <property type="entry name" value="BETA-GALACTOSIDASE"/>
    <property type="match status" value="1"/>
</dbReference>
<dbReference type="Pfam" id="PF02837">
    <property type="entry name" value="Glyco_hydro_2_N"/>
    <property type="match status" value="1"/>
</dbReference>
<organism evidence="10 11">
    <name type="scientific">Prevotella aff. ruminicola Tc2-24</name>
    <dbReference type="NCBI Taxonomy" id="81582"/>
    <lineage>
        <taxon>Bacteria</taxon>
        <taxon>Pseudomonadati</taxon>
        <taxon>Bacteroidota</taxon>
        <taxon>Bacteroidia</taxon>
        <taxon>Bacteroidales</taxon>
        <taxon>Prevotellaceae</taxon>
        <taxon>Prevotella</taxon>
    </lineage>
</organism>
<dbReference type="Pfam" id="PF00703">
    <property type="entry name" value="Glyco_hydro_2"/>
    <property type="match status" value="1"/>
</dbReference>
<keyword evidence="3" id="KW-0326">Glycosidase</keyword>
<dbReference type="PRINTS" id="PR00132">
    <property type="entry name" value="GLHYDRLASE2"/>
</dbReference>
<dbReference type="RefSeq" id="WP_091914809.1">
    <property type="nucleotide sequence ID" value="NZ_FOIQ01000001.1"/>
</dbReference>
<dbReference type="InterPro" id="IPR032311">
    <property type="entry name" value="DUF4982"/>
</dbReference>
<feature type="domain" description="Glycoside hydrolase family 2" evidence="9">
    <location>
        <begin position="648"/>
        <end position="750"/>
    </location>
</feature>
<feature type="signal peptide" evidence="4">
    <location>
        <begin position="1"/>
        <end position="22"/>
    </location>
</feature>
<evidence type="ECO:0000313" key="11">
    <source>
        <dbReference type="Proteomes" id="UP000199373"/>
    </source>
</evidence>
<dbReference type="InterPro" id="IPR036156">
    <property type="entry name" value="Beta-gal/glucu_dom_sf"/>
</dbReference>
<feature type="domain" description="DUF4982" evidence="8">
    <location>
        <begin position="584"/>
        <end position="632"/>
    </location>
</feature>
<evidence type="ECO:0000259" key="6">
    <source>
        <dbReference type="Pfam" id="PF02836"/>
    </source>
</evidence>
<dbReference type="AlphaFoldDB" id="A0A1I0MMI8"/>
<evidence type="ECO:0000259" key="9">
    <source>
        <dbReference type="Pfam" id="PF18565"/>
    </source>
</evidence>
<evidence type="ECO:0000259" key="8">
    <source>
        <dbReference type="Pfam" id="PF16355"/>
    </source>
</evidence>
<dbReference type="InterPro" id="IPR008979">
    <property type="entry name" value="Galactose-bd-like_sf"/>
</dbReference>
<dbReference type="SUPFAM" id="SSF49303">
    <property type="entry name" value="beta-Galactosidase/glucuronidase domain"/>
    <property type="match status" value="1"/>
</dbReference>
<dbReference type="InterPro" id="IPR006102">
    <property type="entry name" value="Ig-like_GH2"/>
</dbReference>
<gene>
    <name evidence="10" type="ORF">SAMN04487850_0800</name>
</gene>
<evidence type="ECO:0000259" key="5">
    <source>
        <dbReference type="Pfam" id="PF00703"/>
    </source>
</evidence>
<dbReference type="InterPro" id="IPR017853">
    <property type="entry name" value="GH"/>
</dbReference>
<dbReference type="EMBL" id="FOIQ01000001">
    <property type="protein sequence ID" value="SEV89619.1"/>
    <property type="molecule type" value="Genomic_DNA"/>
</dbReference>
<dbReference type="Pfam" id="PF16355">
    <property type="entry name" value="DUF4982"/>
    <property type="match status" value="1"/>
</dbReference>
<evidence type="ECO:0000256" key="4">
    <source>
        <dbReference type="SAM" id="SignalP"/>
    </source>
</evidence>
<keyword evidence="2" id="KW-0378">Hydrolase</keyword>
<feature type="domain" description="Glycoside hydrolase family 2 catalytic" evidence="6">
    <location>
        <begin position="256"/>
        <end position="412"/>
    </location>
</feature>
<reference evidence="10 11" key="1">
    <citation type="submission" date="2016-10" db="EMBL/GenBank/DDBJ databases">
        <authorList>
            <person name="de Groot N.N."/>
        </authorList>
    </citation>
    <scope>NUCLEOTIDE SEQUENCE [LARGE SCALE GENOMIC DNA]</scope>
    <source>
        <strain evidence="10 11">TC2-24</strain>
    </source>
</reference>
<dbReference type="GO" id="GO:0004553">
    <property type="term" value="F:hydrolase activity, hydrolyzing O-glycosyl compounds"/>
    <property type="evidence" value="ECO:0007669"/>
    <property type="project" value="InterPro"/>
</dbReference>
<dbReference type="SUPFAM" id="SSF49785">
    <property type="entry name" value="Galactose-binding domain-like"/>
    <property type="match status" value="1"/>
</dbReference>
<dbReference type="SUPFAM" id="SSF49373">
    <property type="entry name" value="Invasin/intimin cell-adhesion fragments"/>
    <property type="match status" value="1"/>
</dbReference>
<dbReference type="Proteomes" id="UP000199373">
    <property type="component" value="Unassembled WGS sequence"/>
</dbReference>
<dbReference type="PANTHER" id="PTHR42732:SF1">
    <property type="entry name" value="BETA-MANNOSIDASE"/>
    <property type="match status" value="1"/>
</dbReference>
<dbReference type="InterPro" id="IPR006104">
    <property type="entry name" value="Glyco_hydro_2_N"/>
</dbReference>
<dbReference type="Gene3D" id="2.60.120.260">
    <property type="entry name" value="Galactose-binding domain-like"/>
    <property type="match status" value="1"/>
</dbReference>
<dbReference type="SUPFAM" id="SSF51445">
    <property type="entry name" value="(Trans)glycosidases"/>
    <property type="match status" value="1"/>
</dbReference>
<dbReference type="Gene3D" id="2.60.40.10">
    <property type="entry name" value="Immunoglobulins"/>
    <property type="match status" value="3"/>
</dbReference>
<dbReference type="InterPro" id="IPR008964">
    <property type="entry name" value="Invasin/intimin_cell_adhesion"/>
</dbReference>
<dbReference type="Pfam" id="PF02836">
    <property type="entry name" value="Glyco_hydro_2_C"/>
    <property type="match status" value="1"/>
</dbReference>
<dbReference type="InterPro" id="IPR006101">
    <property type="entry name" value="Glyco_hydro_2"/>
</dbReference>
<proteinExistence type="inferred from homology"/>
<keyword evidence="11" id="KW-1185">Reference proteome</keyword>
<dbReference type="Gene3D" id="3.20.20.80">
    <property type="entry name" value="Glycosidases"/>
    <property type="match status" value="1"/>
</dbReference>
<accession>A0A1I0MMI8</accession>
<dbReference type="InterPro" id="IPR013783">
    <property type="entry name" value="Ig-like_fold"/>
</dbReference>
<keyword evidence="4" id="KW-0732">Signal</keyword>
<evidence type="ECO:0000256" key="2">
    <source>
        <dbReference type="ARBA" id="ARBA00022801"/>
    </source>
</evidence>
<protein>
    <submittedName>
        <fullName evidence="10">Beta-galactosidase</fullName>
    </submittedName>
</protein>
<evidence type="ECO:0000256" key="3">
    <source>
        <dbReference type="ARBA" id="ARBA00023295"/>
    </source>
</evidence>
<sequence length="752" mass="85407">MRVQSKILLLAVLLTVTDTVMAKTSTIQRKQRLNDHWQFVENDSDFTKANTVTLPHDWSILHHFDANAPAGNDGGYLPTGKGWYRRILTLDKRYEGKKIRLYFEGIYMNSHVYINGHQVGGWPYGYSGFWVDATPYVSTGRNEIVVSVDNSQQKNCRWYTGSGIYRNVWLVTTDKTYIDDWSIAVSTPDIHHVELTATVILPDGTTRPLQRTIEVADPQLWSPDSPYLYQTELAISEGDHVSVTYGIRTIDYSAEKGFLLNGKPLKLNGACVHHDNGILGAAAYDDAEYRKARLMKEAGFNAVRTSHNPPSEAFLRACDELGLLVIDEALDGWREKKNDNIYDYSTLFDQWWQRDIDAMVLRDRLHPSIFCWSTGNEVIERKKIEVVKTAHQLASRIRALDPQQRPVTSALAAWDRDWDIYDPLAAEHDIVGYNYMIFMAESDHQRVPRRVMMQTESYPRDAWRNYQTVQTHDYIIGDFVWTGLDYIGESGIGRYYYEGEVPGESWERPLYPWHAAYCGDVDLTGSRKPISFYRSMLWNTRTKEQEEGLYLAVREPDGYLGKVKTSMWSTWPTQNSWTWPGWEGKPIEVEVYSREPKVRLLLNGQLVAEQDTKEMKATFTLPYQTGTLCAEAGEQRVELQTAGTPAAIRLTADRSTLKADGQSLAFITAEVVDAQGCVVPTADHTLTFTVDGNATLLAVGNANVKDEAPYYDTTHQVWHGRALAVIRNNGRSGKSTLRVSAEGLPSTQITFR</sequence>
<evidence type="ECO:0000313" key="10">
    <source>
        <dbReference type="EMBL" id="SEV89619.1"/>
    </source>
</evidence>